<protein>
    <submittedName>
        <fullName evidence="2">Uncharacterized protein</fullName>
    </submittedName>
</protein>
<reference evidence="2 3" key="1">
    <citation type="journal article" date="2016" name="Mol. Biol. Evol.">
        <title>Comparative Genomics of Early-Diverging Mushroom-Forming Fungi Provides Insights into the Origins of Lignocellulose Decay Capabilities.</title>
        <authorList>
            <person name="Nagy L.G."/>
            <person name="Riley R."/>
            <person name="Tritt A."/>
            <person name="Adam C."/>
            <person name="Daum C."/>
            <person name="Floudas D."/>
            <person name="Sun H."/>
            <person name="Yadav J.S."/>
            <person name="Pangilinan J."/>
            <person name="Larsson K.H."/>
            <person name="Matsuura K."/>
            <person name="Barry K."/>
            <person name="Labutti K."/>
            <person name="Kuo R."/>
            <person name="Ohm R.A."/>
            <person name="Bhattacharya S.S."/>
            <person name="Shirouzu T."/>
            <person name="Yoshinaga Y."/>
            <person name="Martin F.M."/>
            <person name="Grigoriev I.V."/>
            <person name="Hibbett D.S."/>
        </authorList>
    </citation>
    <scope>NUCLEOTIDE SEQUENCE [LARGE SCALE GENOMIC DNA]</scope>
    <source>
        <strain evidence="2 3">HHB10207 ss-3</strain>
    </source>
</reference>
<dbReference type="Proteomes" id="UP000076798">
    <property type="component" value="Unassembled WGS sequence"/>
</dbReference>
<sequence length="402" mass="44625">MIGSIIMIIDIRIAMRTVAEPVVGIRNGKPGKLGSHESATALEVVETRTEVVHPQRDRKRPNYHSSIKLSRQGGQARVFLHGRGGKLTRVQLDTPDNDDNPNAQRIQISTIPPPSVLPDEPSIPTHREDVVSQHPSAKHPSHRASSLSRSFGVNSADTDELLDSAKLLKPRHQIKSKYRRDSEGGEKVFVQFLLGKAVLPAEYGIPCMMSKDGPQLSLEIGSAEMELLTFRRQVISPLSPHSSNESRHGSPAPFLASERRASVPPERVLSPPFIILDPKFPGRSDPKSYTRTYKSTRQSQKSSYTLWRENGALDLGPLIRANRIGPRVDGAQPGDLYEINYGENVAVWAMHKDEWCSITTGDQHPVLGQYVLHYRPDGTGPSWVLRETLQKYQKQTGGKGDI</sequence>
<feature type="compositionally biased region" description="Polar residues" evidence="1">
    <location>
        <begin position="100"/>
        <end position="110"/>
    </location>
</feature>
<dbReference type="AlphaFoldDB" id="A0A165Z0Z7"/>
<proteinExistence type="predicted"/>
<keyword evidence="3" id="KW-1185">Reference proteome</keyword>
<name>A0A165Z0Z7_9AGAM</name>
<evidence type="ECO:0000256" key="1">
    <source>
        <dbReference type="SAM" id="MobiDB-lite"/>
    </source>
</evidence>
<accession>A0A165Z0Z7</accession>
<evidence type="ECO:0000313" key="2">
    <source>
        <dbReference type="EMBL" id="KZT33817.1"/>
    </source>
</evidence>
<feature type="region of interest" description="Disordered" evidence="1">
    <location>
        <begin position="95"/>
        <end position="150"/>
    </location>
</feature>
<evidence type="ECO:0000313" key="3">
    <source>
        <dbReference type="Proteomes" id="UP000076798"/>
    </source>
</evidence>
<organism evidence="2 3">
    <name type="scientific">Sistotremastrum suecicum HHB10207 ss-3</name>
    <dbReference type="NCBI Taxonomy" id="1314776"/>
    <lineage>
        <taxon>Eukaryota</taxon>
        <taxon>Fungi</taxon>
        <taxon>Dikarya</taxon>
        <taxon>Basidiomycota</taxon>
        <taxon>Agaricomycotina</taxon>
        <taxon>Agaricomycetes</taxon>
        <taxon>Sistotremastrales</taxon>
        <taxon>Sistotremastraceae</taxon>
        <taxon>Sistotremastrum</taxon>
    </lineage>
</organism>
<dbReference type="EMBL" id="KV428217">
    <property type="protein sequence ID" value="KZT33817.1"/>
    <property type="molecule type" value="Genomic_DNA"/>
</dbReference>
<gene>
    <name evidence="2" type="ORF">SISSUDRAFT_1036781</name>
</gene>